<reference evidence="1 2" key="1">
    <citation type="journal article" date="2015" name="Genome Announc.">
        <title>Genome Sequence of Mushroom Soft-Rot Pathogen Janthinobacterium agaricidamnosum.</title>
        <authorList>
            <person name="Graupner K."/>
            <person name="Lackner G."/>
            <person name="Hertweck C."/>
        </authorList>
    </citation>
    <scope>NUCLEOTIDE SEQUENCE [LARGE SCALE GENOMIC DNA]</scope>
    <source>
        <strain evidence="2">NBRC 102515 / DSM 9628</strain>
    </source>
</reference>
<evidence type="ECO:0000313" key="2">
    <source>
        <dbReference type="Proteomes" id="UP000027604"/>
    </source>
</evidence>
<organism evidence="1 2">
    <name type="scientific">Janthinobacterium agaricidamnosum NBRC 102515 = DSM 9628</name>
    <dbReference type="NCBI Taxonomy" id="1349767"/>
    <lineage>
        <taxon>Bacteria</taxon>
        <taxon>Pseudomonadati</taxon>
        <taxon>Pseudomonadota</taxon>
        <taxon>Betaproteobacteria</taxon>
        <taxon>Burkholderiales</taxon>
        <taxon>Oxalobacteraceae</taxon>
        <taxon>Janthinobacterium</taxon>
    </lineage>
</organism>
<dbReference type="AlphaFoldDB" id="W0V8K0"/>
<keyword evidence="2" id="KW-1185">Reference proteome</keyword>
<dbReference type="Proteomes" id="UP000027604">
    <property type="component" value="Chromosome I"/>
</dbReference>
<dbReference type="KEGG" id="jag:GJA_3596"/>
<name>W0V8K0_9BURK</name>
<sequence length="41" mass="4936">MDLRGRSWRELYLLRRLGKKNGDKKAGKTRLFHEYGSIKRT</sequence>
<protein>
    <submittedName>
        <fullName evidence="1">Uncharacterized protein</fullName>
    </submittedName>
</protein>
<gene>
    <name evidence="1" type="ORF">GJA_3596</name>
</gene>
<dbReference type="HOGENOM" id="CLU_3271323_0_0_4"/>
<evidence type="ECO:0000313" key="1">
    <source>
        <dbReference type="EMBL" id="CDG84211.1"/>
    </source>
</evidence>
<dbReference type="EMBL" id="HG322949">
    <property type="protein sequence ID" value="CDG84211.1"/>
    <property type="molecule type" value="Genomic_DNA"/>
</dbReference>
<accession>W0V8K0</accession>
<proteinExistence type="predicted"/>